<keyword evidence="1" id="KW-0805">Transcription regulation</keyword>
<evidence type="ECO:0000256" key="2">
    <source>
        <dbReference type="ARBA" id="ARBA00023125"/>
    </source>
</evidence>
<dbReference type="InterPro" id="IPR050109">
    <property type="entry name" value="HTH-type_TetR-like_transc_reg"/>
</dbReference>
<dbReference type="PANTHER" id="PTHR30055">
    <property type="entry name" value="HTH-TYPE TRANSCRIPTIONAL REGULATOR RUTR"/>
    <property type="match status" value="1"/>
</dbReference>
<name>A0A5A5TDT2_9CHLR</name>
<sequence length="240" mass="26786">MGIDEKEREQAILDVTAELLLRHGYNKVTMSDVADAVGLNRRLVYLLFPSKDALIKALLLREVNIYAEVWNRYLDSDPLGGTVASVYRGLLTALKQLPLMTAMYTRDEQTFGKYLSRPGNFFTSWPPDPGPTREYLQTMQEIGVVRQDINTRAIAFILDALTPSILAALSSHTKAPLDDSNRSSQPSFDELVETVTELCECLLTPKAGANLEAGKAIMRRKIEEAQAQFTETDDTEGKNQ</sequence>
<evidence type="ECO:0000256" key="1">
    <source>
        <dbReference type="ARBA" id="ARBA00023015"/>
    </source>
</evidence>
<dbReference type="PANTHER" id="PTHR30055:SF234">
    <property type="entry name" value="HTH-TYPE TRANSCRIPTIONAL REGULATOR BETI"/>
    <property type="match status" value="1"/>
</dbReference>
<evidence type="ECO:0000259" key="5">
    <source>
        <dbReference type="PROSITE" id="PS50977"/>
    </source>
</evidence>
<dbReference type="Pfam" id="PF00440">
    <property type="entry name" value="TetR_N"/>
    <property type="match status" value="1"/>
</dbReference>
<accession>A0A5A5TDT2</accession>
<dbReference type="RefSeq" id="WP_149402387.1">
    <property type="nucleotide sequence ID" value="NZ_BIXY01000043.1"/>
</dbReference>
<dbReference type="EMBL" id="BIXY01000043">
    <property type="protein sequence ID" value="GCF09448.1"/>
    <property type="molecule type" value="Genomic_DNA"/>
</dbReference>
<proteinExistence type="predicted"/>
<comment type="caution">
    <text evidence="6">The sequence shown here is derived from an EMBL/GenBank/DDBJ whole genome shotgun (WGS) entry which is preliminary data.</text>
</comment>
<evidence type="ECO:0000256" key="4">
    <source>
        <dbReference type="PROSITE-ProRule" id="PRU00335"/>
    </source>
</evidence>
<evidence type="ECO:0000256" key="3">
    <source>
        <dbReference type="ARBA" id="ARBA00023163"/>
    </source>
</evidence>
<dbReference type="PROSITE" id="PS50977">
    <property type="entry name" value="HTH_TETR_2"/>
    <property type="match status" value="1"/>
</dbReference>
<keyword evidence="3" id="KW-0804">Transcription</keyword>
<gene>
    <name evidence="6" type="ORF">KDI_30120</name>
</gene>
<dbReference type="InterPro" id="IPR009057">
    <property type="entry name" value="Homeodomain-like_sf"/>
</dbReference>
<dbReference type="InterPro" id="IPR001647">
    <property type="entry name" value="HTH_TetR"/>
</dbReference>
<keyword evidence="7" id="KW-1185">Reference proteome</keyword>
<feature type="DNA-binding region" description="H-T-H motif" evidence="4">
    <location>
        <begin position="29"/>
        <end position="48"/>
    </location>
</feature>
<dbReference type="Proteomes" id="UP000322530">
    <property type="component" value="Unassembled WGS sequence"/>
</dbReference>
<dbReference type="AlphaFoldDB" id="A0A5A5TDT2"/>
<feature type="domain" description="HTH tetR-type" evidence="5">
    <location>
        <begin position="6"/>
        <end position="66"/>
    </location>
</feature>
<dbReference type="GO" id="GO:0000976">
    <property type="term" value="F:transcription cis-regulatory region binding"/>
    <property type="evidence" value="ECO:0007669"/>
    <property type="project" value="TreeGrafter"/>
</dbReference>
<protein>
    <recommendedName>
        <fullName evidence="5">HTH tetR-type domain-containing protein</fullName>
    </recommendedName>
</protein>
<dbReference type="PRINTS" id="PR00455">
    <property type="entry name" value="HTHTETR"/>
</dbReference>
<keyword evidence="2 4" id="KW-0238">DNA-binding</keyword>
<dbReference type="GO" id="GO:0003700">
    <property type="term" value="F:DNA-binding transcription factor activity"/>
    <property type="evidence" value="ECO:0007669"/>
    <property type="project" value="TreeGrafter"/>
</dbReference>
<reference evidence="6 7" key="1">
    <citation type="submission" date="2019-01" db="EMBL/GenBank/DDBJ databases">
        <title>Draft genome sequence of Dictyobacter sp. Uno17.</title>
        <authorList>
            <person name="Wang C.M."/>
            <person name="Zheng Y."/>
            <person name="Sakai Y."/>
            <person name="Abe K."/>
            <person name="Yokota A."/>
            <person name="Yabe S."/>
        </authorList>
    </citation>
    <scope>NUCLEOTIDE SEQUENCE [LARGE SCALE GENOMIC DNA]</scope>
    <source>
        <strain evidence="6 7">Uno17</strain>
    </source>
</reference>
<dbReference type="OrthoDB" id="153047at2"/>
<dbReference type="Gene3D" id="1.10.357.10">
    <property type="entry name" value="Tetracycline Repressor, domain 2"/>
    <property type="match status" value="1"/>
</dbReference>
<dbReference type="SUPFAM" id="SSF46689">
    <property type="entry name" value="Homeodomain-like"/>
    <property type="match status" value="1"/>
</dbReference>
<evidence type="ECO:0000313" key="7">
    <source>
        <dbReference type="Proteomes" id="UP000322530"/>
    </source>
</evidence>
<evidence type="ECO:0000313" key="6">
    <source>
        <dbReference type="EMBL" id="GCF09448.1"/>
    </source>
</evidence>
<organism evidence="6 7">
    <name type="scientific">Dictyobacter arantiisoli</name>
    <dbReference type="NCBI Taxonomy" id="2014874"/>
    <lineage>
        <taxon>Bacteria</taxon>
        <taxon>Bacillati</taxon>
        <taxon>Chloroflexota</taxon>
        <taxon>Ktedonobacteria</taxon>
        <taxon>Ktedonobacterales</taxon>
        <taxon>Dictyobacteraceae</taxon>
        <taxon>Dictyobacter</taxon>
    </lineage>
</organism>